<comment type="caution">
    <text evidence="1">The sequence shown here is derived from an EMBL/GenBank/DDBJ whole genome shotgun (WGS) entry which is preliminary data.</text>
</comment>
<keyword evidence="2" id="KW-1185">Reference proteome</keyword>
<dbReference type="Gramene" id="PRQ22318">
    <property type="protein sequence ID" value="PRQ22318"/>
    <property type="gene ID" value="RchiOBHm_Chr6g0248971"/>
</dbReference>
<proteinExistence type="predicted"/>
<accession>A0A2P6PK57</accession>
<dbReference type="Proteomes" id="UP000238479">
    <property type="component" value="Chromosome 6"/>
</dbReference>
<dbReference type="EMBL" id="PDCK01000044">
    <property type="protein sequence ID" value="PRQ22318.1"/>
    <property type="molecule type" value="Genomic_DNA"/>
</dbReference>
<dbReference type="AlphaFoldDB" id="A0A2P6PK57"/>
<protein>
    <submittedName>
        <fullName evidence="1">Putative poly(ADP-ribose) polymerase, catalytic domain-containing protein</fullName>
    </submittedName>
</protein>
<gene>
    <name evidence="1" type="ORF">RchiOBHm_Chr6g0248971</name>
</gene>
<name>A0A2P6PK57_ROSCH</name>
<sequence>MIWSIEFTKKKFFHGYGIGTPRESPGLMVLGVQLYADNYSFEADENGLRHMLLCKVILGKRELDNLMPPLTGNVFVAPKLVLFGPRHLICTCKLSFIQTGVNSFIWISSTQFFLFLFDSIRMNHSDLEFPHEVNSNLQGIWN</sequence>
<evidence type="ECO:0000313" key="2">
    <source>
        <dbReference type="Proteomes" id="UP000238479"/>
    </source>
</evidence>
<organism evidence="1 2">
    <name type="scientific">Rosa chinensis</name>
    <name type="common">China rose</name>
    <dbReference type="NCBI Taxonomy" id="74649"/>
    <lineage>
        <taxon>Eukaryota</taxon>
        <taxon>Viridiplantae</taxon>
        <taxon>Streptophyta</taxon>
        <taxon>Embryophyta</taxon>
        <taxon>Tracheophyta</taxon>
        <taxon>Spermatophyta</taxon>
        <taxon>Magnoliopsida</taxon>
        <taxon>eudicotyledons</taxon>
        <taxon>Gunneridae</taxon>
        <taxon>Pentapetalae</taxon>
        <taxon>rosids</taxon>
        <taxon>fabids</taxon>
        <taxon>Rosales</taxon>
        <taxon>Rosaceae</taxon>
        <taxon>Rosoideae</taxon>
        <taxon>Rosoideae incertae sedis</taxon>
        <taxon>Rosa</taxon>
    </lineage>
</organism>
<reference evidence="1 2" key="1">
    <citation type="journal article" date="2018" name="Nat. Genet.">
        <title>The Rosa genome provides new insights in the design of modern roses.</title>
        <authorList>
            <person name="Bendahmane M."/>
        </authorList>
    </citation>
    <scope>NUCLEOTIDE SEQUENCE [LARGE SCALE GENOMIC DNA]</scope>
    <source>
        <strain evidence="2">cv. Old Blush</strain>
    </source>
</reference>
<evidence type="ECO:0000313" key="1">
    <source>
        <dbReference type="EMBL" id="PRQ22318.1"/>
    </source>
</evidence>